<accession>A0A8A1M174</accession>
<evidence type="ECO:0000313" key="1">
    <source>
        <dbReference type="EMBL" id="QSS58182.1"/>
    </source>
</evidence>
<gene>
    <name evidence="1" type="ORF">I7I51_07605</name>
</gene>
<dbReference type="Proteomes" id="UP000663671">
    <property type="component" value="Chromosome 2"/>
</dbReference>
<protein>
    <submittedName>
        <fullName evidence="1">Uncharacterized protein</fullName>
    </submittedName>
</protein>
<dbReference type="AlphaFoldDB" id="A0A8A1M174"/>
<evidence type="ECO:0000313" key="2">
    <source>
        <dbReference type="Proteomes" id="UP000663671"/>
    </source>
</evidence>
<proteinExistence type="predicted"/>
<organism evidence="1 2">
    <name type="scientific">Ajellomyces capsulatus</name>
    <name type="common">Darling's disease fungus</name>
    <name type="synonym">Histoplasma capsulatum</name>
    <dbReference type="NCBI Taxonomy" id="5037"/>
    <lineage>
        <taxon>Eukaryota</taxon>
        <taxon>Fungi</taxon>
        <taxon>Dikarya</taxon>
        <taxon>Ascomycota</taxon>
        <taxon>Pezizomycotina</taxon>
        <taxon>Eurotiomycetes</taxon>
        <taxon>Eurotiomycetidae</taxon>
        <taxon>Onygenales</taxon>
        <taxon>Ajellomycetaceae</taxon>
        <taxon>Histoplasma</taxon>
    </lineage>
</organism>
<dbReference type="EMBL" id="CP069109">
    <property type="protein sequence ID" value="QSS58182.1"/>
    <property type="molecule type" value="Genomic_DNA"/>
</dbReference>
<reference evidence="1" key="1">
    <citation type="submission" date="2021-01" db="EMBL/GenBank/DDBJ databases">
        <title>Chromosome-level genome assembly of a human fungal pathogen reveals clustering of transcriptionally co-regulated genes.</title>
        <authorList>
            <person name="Voorhies M."/>
            <person name="Cohen S."/>
            <person name="Shea T.P."/>
            <person name="Petrus S."/>
            <person name="Munoz J.F."/>
            <person name="Poplawski S."/>
            <person name="Goldman W.E."/>
            <person name="Michael T."/>
            <person name="Cuomo C.A."/>
            <person name="Sil A."/>
            <person name="Beyhan S."/>
        </authorList>
    </citation>
    <scope>NUCLEOTIDE SEQUENCE</scope>
    <source>
        <strain evidence="1">WU24</strain>
    </source>
</reference>
<sequence>MTDDFSAHDLSAIWTNVKPQMEPVSKNAQEPIHLIHQAGTMNGPSPGIADASHSFFIGWGHLKIPAYEHRDILNLNKLDLKAVFRHQAYPLKINHPSLTRFHSHLSRNSRHLSRYKDAQSHTLLNFLSYE</sequence>
<dbReference type="VEuPathDB" id="FungiDB:I7I51_07605"/>
<dbReference type="OrthoDB" id="10400892at2759"/>
<name>A0A8A1M174_AJECA</name>